<sequence length="544" mass="60143">MAKEEIERIEYPNTDIWSTLFDRKNKGFPDDTVIYTTPSSSHSYTYQQTRQTTIAFATGLRHHFSFQKGQVLALFAPNCIDTPAITWGTHFAGGIVSPANPAYTVRELAHHLKDSGSSILITQAQLLKVALQAAQEAGIPKTHVLLIGEGGAVDGVRHFSEILKEGGSEGDRVKVDPKTDLAFLVYSSGTTGLPKGVMLSHENIVADLFMGASVEGGLTRTGRDRVLSVLPYYHIYGLQCLVHFPMLLGLTTVVMPSFNLPDFCRIIQEHRITYTYLAPPVILHLAKSPIVSDYDLTSLKTITSGAAPLTKELIFGVHKRLGIHVKQAYGLSETSPVTHIQKHWDVALGSVGPALPNQTVLFMSPDAKEVPHGTEGEIWIRGPNVFKGYLNNENATKECLTEDGFFKTGDIGYRDEDGNMYVTDRVKELIKYKGFQVAPAELEGLLMGMEDVQDVAVVGVHDKERETEIPVACIVPAKGVVRGREAEERIVKWVAERVAGHKQLRGGVRWVDEVPKSASGKILRRELRTWLKEEKEKGRVKARL</sequence>
<evidence type="ECO:0000313" key="5">
    <source>
        <dbReference type="EMBL" id="EPE24924.1"/>
    </source>
</evidence>
<dbReference type="eggNOG" id="KOG1176">
    <property type="taxonomic scope" value="Eukaryota"/>
</dbReference>
<protein>
    <submittedName>
        <fullName evidence="5">Acetyl-CoA synthetase-like protein</fullName>
    </submittedName>
</protein>
<gene>
    <name evidence="5" type="ORF">GLAREA_11505</name>
</gene>
<evidence type="ECO:0000313" key="6">
    <source>
        <dbReference type="Proteomes" id="UP000016922"/>
    </source>
</evidence>
<dbReference type="InterPro" id="IPR020845">
    <property type="entry name" value="AMP-binding_CS"/>
</dbReference>
<dbReference type="KEGG" id="glz:GLAREA_11505"/>
<reference evidence="5 6" key="1">
    <citation type="journal article" date="2013" name="BMC Genomics">
        <title>Genomics-driven discovery of the pneumocandin biosynthetic gene cluster in the fungus Glarea lozoyensis.</title>
        <authorList>
            <person name="Chen L."/>
            <person name="Yue Q."/>
            <person name="Zhang X."/>
            <person name="Xiang M."/>
            <person name="Wang C."/>
            <person name="Li S."/>
            <person name="Che Y."/>
            <person name="Ortiz-Lopez F.J."/>
            <person name="Bills G.F."/>
            <person name="Liu X."/>
            <person name="An Z."/>
        </authorList>
    </citation>
    <scope>NUCLEOTIDE SEQUENCE [LARGE SCALE GENOMIC DNA]</scope>
    <source>
        <strain evidence="6">ATCC 20868 / MF5171</strain>
    </source>
</reference>
<dbReference type="InterPro" id="IPR025110">
    <property type="entry name" value="AMP-bd_C"/>
</dbReference>
<dbReference type="Pfam" id="PF00501">
    <property type="entry name" value="AMP-binding"/>
    <property type="match status" value="1"/>
</dbReference>
<feature type="domain" description="AMP-binding enzyme C-terminal" evidence="4">
    <location>
        <begin position="441"/>
        <end position="521"/>
    </location>
</feature>
<accession>S3CI31</accession>
<feature type="domain" description="AMP-dependent synthetase/ligase" evidence="3">
    <location>
        <begin position="21"/>
        <end position="390"/>
    </location>
</feature>
<keyword evidence="6" id="KW-1185">Reference proteome</keyword>
<organism evidence="5 6">
    <name type="scientific">Glarea lozoyensis (strain ATCC 20868 / MF5171)</name>
    <dbReference type="NCBI Taxonomy" id="1116229"/>
    <lineage>
        <taxon>Eukaryota</taxon>
        <taxon>Fungi</taxon>
        <taxon>Dikarya</taxon>
        <taxon>Ascomycota</taxon>
        <taxon>Pezizomycotina</taxon>
        <taxon>Leotiomycetes</taxon>
        <taxon>Helotiales</taxon>
        <taxon>Helotiaceae</taxon>
        <taxon>Glarea</taxon>
    </lineage>
</organism>
<dbReference type="PANTHER" id="PTHR24096">
    <property type="entry name" value="LONG-CHAIN-FATTY-ACID--COA LIGASE"/>
    <property type="match status" value="1"/>
</dbReference>
<dbReference type="PANTHER" id="PTHR24096:SF149">
    <property type="entry name" value="AMP-BINDING DOMAIN-CONTAINING PROTEIN-RELATED"/>
    <property type="match status" value="1"/>
</dbReference>
<evidence type="ECO:0000259" key="4">
    <source>
        <dbReference type="Pfam" id="PF13193"/>
    </source>
</evidence>
<dbReference type="OMA" id="MARFRSC"/>
<dbReference type="InterPro" id="IPR000873">
    <property type="entry name" value="AMP-dep_synth/lig_dom"/>
</dbReference>
<dbReference type="InterPro" id="IPR045851">
    <property type="entry name" value="AMP-bd_C_sf"/>
</dbReference>
<dbReference type="InterPro" id="IPR042099">
    <property type="entry name" value="ANL_N_sf"/>
</dbReference>
<evidence type="ECO:0000256" key="1">
    <source>
        <dbReference type="ARBA" id="ARBA00006432"/>
    </source>
</evidence>
<dbReference type="SUPFAM" id="SSF56801">
    <property type="entry name" value="Acetyl-CoA synthetase-like"/>
    <property type="match status" value="1"/>
</dbReference>
<dbReference type="RefSeq" id="XP_008087839.1">
    <property type="nucleotide sequence ID" value="XM_008089648.1"/>
</dbReference>
<dbReference type="Pfam" id="PF13193">
    <property type="entry name" value="AMP-binding_C"/>
    <property type="match status" value="1"/>
</dbReference>
<comment type="similarity">
    <text evidence="1">Belongs to the ATP-dependent AMP-binding enzyme family.</text>
</comment>
<proteinExistence type="inferred from homology"/>
<name>S3CI31_GLAL2</name>
<dbReference type="EMBL" id="KE145372">
    <property type="protein sequence ID" value="EPE24924.1"/>
    <property type="molecule type" value="Genomic_DNA"/>
</dbReference>
<dbReference type="PROSITE" id="PS00455">
    <property type="entry name" value="AMP_BINDING"/>
    <property type="match status" value="1"/>
</dbReference>
<keyword evidence="2" id="KW-0436">Ligase</keyword>
<dbReference type="Proteomes" id="UP000016922">
    <property type="component" value="Unassembled WGS sequence"/>
</dbReference>
<dbReference type="Gene3D" id="3.40.50.12780">
    <property type="entry name" value="N-terminal domain of ligase-like"/>
    <property type="match status" value="1"/>
</dbReference>
<dbReference type="AlphaFoldDB" id="S3CI31"/>
<dbReference type="STRING" id="1116229.S3CI31"/>
<dbReference type="OrthoDB" id="6509636at2759"/>
<dbReference type="HOGENOM" id="CLU_000022_59_2_1"/>
<dbReference type="Gene3D" id="3.30.300.30">
    <property type="match status" value="1"/>
</dbReference>
<evidence type="ECO:0000259" key="3">
    <source>
        <dbReference type="Pfam" id="PF00501"/>
    </source>
</evidence>
<dbReference type="CDD" id="cd05911">
    <property type="entry name" value="Firefly_Luc_like"/>
    <property type="match status" value="1"/>
</dbReference>
<dbReference type="GO" id="GO:0016405">
    <property type="term" value="F:CoA-ligase activity"/>
    <property type="evidence" value="ECO:0007669"/>
    <property type="project" value="TreeGrafter"/>
</dbReference>
<evidence type="ECO:0000256" key="2">
    <source>
        <dbReference type="ARBA" id="ARBA00022598"/>
    </source>
</evidence>
<dbReference type="GeneID" id="19470546"/>